<reference evidence="9 10" key="1">
    <citation type="submission" date="2013-04" db="EMBL/GenBank/DDBJ databases">
        <title>The Genome Sequence of Parabacteroides gordonii DSM 23371.</title>
        <authorList>
            <consortium name="The Broad Institute Genomics Platform"/>
            <person name="Earl A."/>
            <person name="Ward D."/>
            <person name="Feldgarden M."/>
            <person name="Gevers D."/>
            <person name="Martens E."/>
            <person name="Sakamoto M."/>
            <person name="Benno Y."/>
            <person name="Suzuki N."/>
            <person name="Matsunaga N."/>
            <person name="Koshihara K."/>
            <person name="Seki M."/>
            <person name="Komiya H."/>
            <person name="Walker B."/>
            <person name="Young S."/>
            <person name="Zeng Q."/>
            <person name="Gargeya S."/>
            <person name="Fitzgerald M."/>
            <person name="Haas B."/>
            <person name="Abouelleil A."/>
            <person name="Allen A.W."/>
            <person name="Alvarado L."/>
            <person name="Arachchi H.M."/>
            <person name="Berlin A.M."/>
            <person name="Chapman S.B."/>
            <person name="Gainer-Dewar J."/>
            <person name="Goldberg J."/>
            <person name="Griggs A."/>
            <person name="Gujja S."/>
            <person name="Hansen M."/>
            <person name="Howarth C."/>
            <person name="Imamovic A."/>
            <person name="Ireland A."/>
            <person name="Larimer J."/>
            <person name="McCowan C."/>
            <person name="Murphy C."/>
            <person name="Pearson M."/>
            <person name="Poon T.W."/>
            <person name="Priest M."/>
            <person name="Roberts A."/>
            <person name="Saif S."/>
            <person name="Shea T."/>
            <person name="Sisk P."/>
            <person name="Sykes S."/>
            <person name="Wortman J."/>
            <person name="Nusbaum C."/>
            <person name="Birren B."/>
        </authorList>
    </citation>
    <scope>NUCLEOTIDE SEQUENCE [LARGE SCALE GENOMIC DNA]</scope>
    <source>
        <strain evidence="9 10">MS-1</strain>
    </source>
</reference>
<gene>
    <name evidence="9" type="ORF">HMPREF1536_01493</name>
</gene>
<feature type="domain" description="RagB/SusD" evidence="7">
    <location>
        <begin position="301"/>
        <end position="549"/>
    </location>
</feature>
<protein>
    <recommendedName>
        <fullName evidence="11">RagB/SusD domain-containing protein</fullName>
    </recommendedName>
</protein>
<dbReference type="Gene3D" id="1.25.40.390">
    <property type="match status" value="1"/>
</dbReference>
<dbReference type="Pfam" id="PF07980">
    <property type="entry name" value="SusD_RagB"/>
    <property type="match status" value="1"/>
</dbReference>
<evidence type="ECO:0000313" key="10">
    <source>
        <dbReference type="Proteomes" id="UP000033035"/>
    </source>
</evidence>
<keyword evidence="5" id="KW-0998">Cell outer membrane</keyword>
<feature type="domain" description="SusD-like N-terminal" evidence="8">
    <location>
        <begin position="25"/>
        <end position="227"/>
    </location>
</feature>
<evidence type="ECO:0008006" key="11">
    <source>
        <dbReference type="Google" id="ProtNLM"/>
    </source>
</evidence>
<feature type="chain" id="PRO_5002490244" description="RagB/SusD domain-containing protein" evidence="6">
    <location>
        <begin position="24"/>
        <end position="550"/>
    </location>
</feature>
<accession>A0A0F5JLD9</accession>
<keyword evidence="3 6" id="KW-0732">Signal</keyword>
<dbReference type="Proteomes" id="UP000033035">
    <property type="component" value="Unassembled WGS sequence"/>
</dbReference>
<keyword evidence="4" id="KW-0472">Membrane</keyword>
<dbReference type="Pfam" id="PF14322">
    <property type="entry name" value="SusD-like_3"/>
    <property type="match status" value="1"/>
</dbReference>
<dbReference type="PROSITE" id="PS51257">
    <property type="entry name" value="PROKAR_LIPOPROTEIN"/>
    <property type="match status" value="1"/>
</dbReference>
<keyword evidence="10" id="KW-1185">Reference proteome</keyword>
<dbReference type="EMBL" id="AQHW01000009">
    <property type="protein sequence ID" value="KKB58616.1"/>
    <property type="molecule type" value="Genomic_DNA"/>
</dbReference>
<evidence type="ECO:0000256" key="4">
    <source>
        <dbReference type="ARBA" id="ARBA00023136"/>
    </source>
</evidence>
<evidence type="ECO:0000259" key="8">
    <source>
        <dbReference type="Pfam" id="PF14322"/>
    </source>
</evidence>
<evidence type="ECO:0000256" key="2">
    <source>
        <dbReference type="ARBA" id="ARBA00006275"/>
    </source>
</evidence>
<evidence type="ECO:0000259" key="7">
    <source>
        <dbReference type="Pfam" id="PF07980"/>
    </source>
</evidence>
<dbReference type="InterPro" id="IPR012944">
    <property type="entry name" value="SusD_RagB_dom"/>
</dbReference>
<feature type="signal peptide" evidence="6">
    <location>
        <begin position="1"/>
        <end position="23"/>
    </location>
</feature>
<evidence type="ECO:0000256" key="6">
    <source>
        <dbReference type="SAM" id="SignalP"/>
    </source>
</evidence>
<evidence type="ECO:0000256" key="3">
    <source>
        <dbReference type="ARBA" id="ARBA00022729"/>
    </source>
</evidence>
<dbReference type="SUPFAM" id="SSF48452">
    <property type="entry name" value="TPR-like"/>
    <property type="match status" value="1"/>
</dbReference>
<dbReference type="PATRIC" id="fig|1203610.3.peg.1529"/>
<proteinExistence type="inferred from homology"/>
<dbReference type="InterPro" id="IPR033985">
    <property type="entry name" value="SusD-like_N"/>
</dbReference>
<evidence type="ECO:0000313" key="9">
    <source>
        <dbReference type="EMBL" id="KKB58616.1"/>
    </source>
</evidence>
<evidence type="ECO:0000256" key="5">
    <source>
        <dbReference type="ARBA" id="ARBA00023237"/>
    </source>
</evidence>
<evidence type="ECO:0000256" key="1">
    <source>
        <dbReference type="ARBA" id="ARBA00004442"/>
    </source>
</evidence>
<dbReference type="HOGENOM" id="CLU_015553_1_0_10"/>
<dbReference type="InterPro" id="IPR011990">
    <property type="entry name" value="TPR-like_helical_dom_sf"/>
</dbReference>
<dbReference type="STRING" id="1203610.HMPREF1536_01493"/>
<dbReference type="GO" id="GO:0009279">
    <property type="term" value="C:cell outer membrane"/>
    <property type="evidence" value="ECO:0007669"/>
    <property type="project" value="UniProtKB-SubCell"/>
</dbReference>
<comment type="caution">
    <text evidence="9">The sequence shown here is derived from an EMBL/GenBank/DDBJ whole genome shotgun (WGS) entry which is preliminary data.</text>
</comment>
<comment type="subcellular location">
    <subcellularLocation>
        <location evidence="1">Cell outer membrane</location>
    </subcellularLocation>
</comment>
<sequence length="550" mass="62687">MKKNILNLTLASLLALSFSACNEADFLSKTNPNTPTDEGFWDYPQNVDQALCTIYAPIRNQSEGYYGAHTHYLTMTSRGDDVFLIPNEDGDIKFYSTFTNTANMDPGIWGDLYKGIQRANMVISNLQSGEIEWEKPELKQQYLSEAYGMRGMYYFLLASNYGAVPLHLEPVVNPEDTYIASSPEETVWKQVEDDFIEAAKYLPVERAASERQRISKGMALAYLGKTYVFQKKYAEAKEVLGQLLQSPYNYDLVEDPLENFHKDNKFNKESVYEIDYVNELGGTGTWGGDDANASMGMNLPTYLGPEGTGAWFKMAPASEALREFIKEPRPEGSDSKFDKRMYATFYFNQNEVGDNKPYDNPYDKTFAELWETPSKGKLNRDPEHSYMTNPKADNGVQFLALGKKYTNFFGGDNDAMYTPSNRSNSLRVFRFAEVLLLHAEACAMTNDLAGANADLQRIRNRAGLAPKDFSAMSQDAVMKEIEHQNFLEFCMEGHRFYQLKRYYTAAEIKQHFIDCGKVGGENFAEKYFYYPISEGERNNNPKIEQNPLWK</sequence>
<dbReference type="RefSeq" id="WP_028726390.1">
    <property type="nucleotide sequence ID" value="NZ_AUAE01000009.1"/>
</dbReference>
<organism evidence="9 10">
    <name type="scientific">Parabacteroides gordonii MS-1 = DSM 23371</name>
    <dbReference type="NCBI Taxonomy" id="1203610"/>
    <lineage>
        <taxon>Bacteria</taxon>
        <taxon>Pseudomonadati</taxon>
        <taxon>Bacteroidota</taxon>
        <taxon>Bacteroidia</taxon>
        <taxon>Bacteroidales</taxon>
        <taxon>Tannerellaceae</taxon>
        <taxon>Parabacteroides</taxon>
    </lineage>
</organism>
<dbReference type="AlphaFoldDB" id="A0A0F5JLD9"/>
<comment type="similarity">
    <text evidence="2">Belongs to the SusD family.</text>
</comment>
<name>A0A0F5JLD9_9BACT</name>